<dbReference type="Proteomes" id="UP000095751">
    <property type="component" value="Unassembled WGS sequence"/>
</dbReference>
<dbReference type="InParanoid" id="A0A1E7FI73"/>
<sequence length="504" mass="58120">MADSSLRSKQKMRKDQSTIQHTNNRQPPSRWYFYLGFLVLGIVMLVRNFVFFQNSAASITMAKIHSSMDWNALLPLGIIDNVNGTSAVKFNNNDNNDQQVYTVNNTTTKTKTKTTVAYAITVTNFAGLTTNPEPRKGMILDRAAVLHQSIKLAMNTSIRYDYDIHAFVHPEAVEVVPWLKRLGYHVHIKETPFNITDIQNPELIAAQNNGCCKEREYLKLYSYLLLDYPVVVHLDLDTLVLKPMDDVFDIMTDPLYNRIKFKHHSMWKEEEGRNGLVDFVFTRDYNMVDPPKRQPHQIGTQGGLLVMKPSKEDFDKFVSVILSGGNYSIGRGWGGELKYGGYYGAGTIQGLASYYYSHLQPNRSVELNRCYYNTMVDDPYHNSEKLNRTNMCRTLEPDNTCQDCQKTSLDEIYTTHLTVCGKPEWCNKPGLLCTKLLIEWHKVRTTLEREWSERYPIHLYDPKRENITGISDETTIRQYEGHCTISRKYIPMIFPNVAETDRLI</sequence>
<keyword evidence="4" id="KW-1185">Reference proteome</keyword>
<feature type="transmembrane region" description="Helical" evidence="2">
    <location>
        <begin position="31"/>
        <end position="52"/>
    </location>
</feature>
<dbReference type="EMBL" id="KV784357">
    <property type="protein sequence ID" value="OEU17735.1"/>
    <property type="molecule type" value="Genomic_DNA"/>
</dbReference>
<name>A0A1E7FI73_9STRA</name>
<keyword evidence="2" id="KW-0472">Membrane</keyword>
<dbReference type="OrthoDB" id="50746at2759"/>
<dbReference type="InterPro" id="IPR050587">
    <property type="entry name" value="GNT1/Glycosyltrans_8"/>
</dbReference>
<evidence type="ECO:0000313" key="4">
    <source>
        <dbReference type="Proteomes" id="UP000095751"/>
    </source>
</evidence>
<evidence type="ECO:0000313" key="3">
    <source>
        <dbReference type="EMBL" id="OEU17735.1"/>
    </source>
</evidence>
<accession>A0A1E7FI73</accession>
<dbReference type="KEGG" id="fcy:FRACYDRAFT_238161"/>
<dbReference type="PANTHER" id="PTHR11183">
    <property type="entry name" value="GLYCOGENIN SUBFAMILY MEMBER"/>
    <property type="match status" value="1"/>
</dbReference>
<evidence type="ECO:0008006" key="5">
    <source>
        <dbReference type="Google" id="ProtNLM"/>
    </source>
</evidence>
<dbReference type="AlphaFoldDB" id="A0A1E7FI73"/>
<dbReference type="InterPro" id="IPR029044">
    <property type="entry name" value="Nucleotide-diphossugar_trans"/>
</dbReference>
<keyword evidence="2" id="KW-0812">Transmembrane</keyword>
<gene>
    <name evidence="3" type="ORF">FRACYDRAFT_238161</name>
</gene>
<dbReference type="SUPFAM" id="SSF53448">
    <property type="entry name" value="Nucleotide-diphospho-sugar transferases"/>
    <property type="match status" value="1"/>
</dbReference>
<dbReference type="Gene3D" id="3.90.550.10">
    <property type="entry name" value="Spore Coat Polysaccharide Biosynthesis Protein SpsA, Chain A"/>
    <property type="match status" value="1"/>
</dbReference>
<evidence type="ECO:0000256" key="1">
    <source>
        <dbReference type="SAM" id="MobiDB-lite"/>
    </source>
</evidence>
<evidence type="ECO:0000256" key="2">
    <source>
        <dbReference type="SAM" id="Phobius"/>
    </source>
</evidence>
<organism evidence="3 4">
    <name type="scientific">Fragilariopsis cylindrus CCMP1102</name>
    <dbReference type="NCBI Taxonomy" id="635003"/>
    <lineage>
        <taxon>Eukaryota</taxon>
        <taxon>Sar</taxon>
        <taxon>Stramenopiles</taxon>
        <taxon>Ochrophyta</taxon>
        <taxon>Bacillariophyta</taxon>
        <taxon>Bacillariophyceae</taxon>
        <taxon>Bacillariophycidae</taxon>
        <taxon>Bacillariales</taxon>
        <taxon>Bacillariaceae</taxon>
        <taxon>Fragilariopsis</taxon>
    </lineage>
</organism>
<proteinExistence type="predicted"/>
<protein>
    <recommendedName>
        <fullName evidence="5">Nucleotide-diphospho-sugar transferase</fullName>
    </recommendedName>
</protein>
<keyword evidence="2" id="KW-1133">Transmembrane helix</keyword>
<feature type="region of interest" description="Disordered" evidence="1">
    <location>
        <begin position="1"/>
        <end position="23"/>
    </location>
</feature>
<reference evidence="3 4" key="1">
    <citation type="submission" date="2016-09" db="EMBL/GenBank/DDBJ databases">
        <title>Extensive genetic diversity and differential bi-allelic expression allows diatom success in the polar Southern Ocean.</title>
        <authorList>
            <consortium name="DOE Joint Genome Institute"/>
            <person name="Mock T."/>
            <person name="Otillar R.P."/>
            <person name="Strauss J."/>
            <person name="Dupont C."/>
            <person name="Frickenhaus S."/>
            <person name="Maumus F."/>
            <person name="Mcmullan M."/>
            <person name="Sanges R."/>
            <person name="Schmutz J."/>
            <person name="Toseland A."/>
            <person name="Valas R."/>
            <person name="Veluchamy A."/>
            <person name="Ward B.J."/>
            <person name="Allen A."/>
            <person name="Barry K."/>
            <person name="Falciatore A."/>
            <person name="Ferrante M."/>
            <person name="Fortunato A.E."/>
            <person name="Gloeckner G."/>
            <person name="Gruber A."/>
            <person name="Hipkin R."/>
            <person name="Janech M."/>
            <person name="Kroth P."/>
            <person name="Leese F."/>
            <person name="Lindquist E."/>
            <person name="Lyon B.R."/>
            <person name="Martin J."/>
            <person name="Mayer C."/>
            <person name="Parker M."/>
            <person name="Quesneville H."/>
            <person name="Raymond J."/>
            <person name="Uhlig C."/>
            <person name="Valentin K.U."/>
            <person name="Worden A.Z."/>
            <person name="Armbrust E.V."/>
            <person name="Bowler C."/>
            <person name="Green B."/>
            <person name="Moulton V."/>
            <person name="Van Oosterhout C."/>
            <person name="Grigoriev I."/>
        </authorList>
    </citation>
    <scope>NUCLEOTIDE SEQUENCE [LARGE SCALE GENOMIC DNA]</scope>
    <source>
        <strain evidence="3 4">CCMP1102</strain>
    </source>
</reference>